<reference evidence="2" key="2">
    <citation type="submission" date="2022-01" db="EMBL/GenBank/DDBJ databases">
        <authorList>
            <person name="Zivanovic Y."/>
            <person name="Moreira D."/>
            <person name="Lopez-Garcia P."/>
        </authorList>
    </citation>
    <scope>NUCLEOTIDE SEQUENCE</scope>
    <source>
        <strain evidence="2">G9</strain>
    </source>
</reference>
<gene>
    <name evidence="2" type="ORF">L3556_05445</name>
</gene>
<comment type="caution">
    <text evidence="2">The sequence shown here is derived from an EMBL/GenBank/DDBJ whole genome shotgun (WGS) entry which is preliminary data.</text>
</comment>
<name>A0ABT6EY01_9SYNE</name>
<dbReference type="InterPro" id="IPR010328">
    <property type="entry name" value="DUF928"/>
</dbReference>
<dbReference type="EMBL" id="JAKKUT010000002">
    <property type="protein sequence ID" value="MDG2990379.1"/>
    <property type="molecule type" value="Genomic_DNA"/>
</dbReference>
<evidence type="ECO:0000313" key="3">
    <source>
        <dbReference type="Proteomes" id="UP001154265"/>
    </source>
</evidence>
<keyword evidence="3" id="KW-1185">Reference proteome</keyword>
<dbReference type="RefSeq" id="WP_277866290.1">
    <property type="nucleotide sequence ID" value="NZ_JAKKUT010000002.1"/>
</dbReference>
<keyword evidence="1" id="KW-0732">Signal</keyword>
<dbReference type="Proteomes" id="UP001154265">
    <property type="component" value="Unassembled WGS sequence"/>
</dbReference>
<proteinExistence type="predicted"/>
<evidence type="ECO:0000256" key="1">
    <source>
        <dbReference type="SAM" id="SignalP"/>
    </source>
</evidence>
<accession>A0ABT6EY01</accession>
<dbReference type="Pfam" id="PF06051">
    <property type="entry name" value="DUF928"/>
    <property type="match status" value="1"/>
</dbReference>
<feature type="chain" id="PRO_5045054176" evidence="1">
    <location>
        <begin position="27"/>
        <end position="243"/>
    </location>
</feature>
<organism evidence="2 3">
    <name type="scientific">Candidatus Synechococcus calcipolaris G9</name>
    <dbReference type="NCBI Taxonomy" id="1497997"/>
    <lineage>
        <taxon>Bacteria</taxon>
        <taxon>Bacillati</taxon>
        <taxon>Cyanobacteriota</taxon>
        <taxon>Cyanophyceae</taxon>
        <taxon>Synechococcales</taxon>
        <taxon>Synechococcaceae</taxon>
        <taxon>Synechococcus</taxon>
    </lineage>
</organism>
<protein>
    <submittedName>
        <fullName evidence="2">DUF928 domain-containing protein</fullName>
    </submittedName>
</protein>
<feature type="signal peptide" evidence="1">
    <location>
        <begin position="1"/>
        <end position="26"/>
    </location>
</feature>
<reference evidence="2" key="1">
    <citation type="journal article" date="2022" name="Genome Biol. Evol.">
        <title>A New Gene Family Diagnostic for Intracellular Biomineralization of Amorphous Ca Carbonates by Cyanobacteria.</title>
        <authorList>
            <person name="Benzerara K."/>
            <person name="Duprat E."/>
            <person name="Bitard-Feildel T."/>
            <person name="Caumes G."/>
            <person name="Cassier-Chauvat C."/>
            <person name="Chauvat F."/>
            <person name="Dezi M."/>
            <person name="Diop S.I."/>
            <person name="Gaschignard G."/>
            <person name="Gorgen S."/>
            <person name="Gugger M."/>
            <person name="Lopez-Garcia P."/>
            <person name="Millet M."/>
            <person name="Skouri-Panet F."/>
            <person name="Moreira D."/>
            <person name="Callebaut I."/>
        </authorList>
    </citation>
    <scope>NUCLEOTIDE SEQUENCE</scope>
    <source>
        <strain evidence="2">G9</strain>
    </source>
</reference>
<sequence length="243" mass="25881">MRRFPSLVPGLLLLSLPLLPLSIAQAHQSNGTLIAQASSSLAARLRANLPNRGAPGSRFGGATRSNCISGEQRLTALLPSTNLGQTADSNPHLFIFVPSTIAEQAELVISDPDTNTVISTDILKLPGKAGVMQVQPVLALDPGRDYNWSFTLMCDSNDPSSFVSVSGTIERVELNSAMANKLASQNPQERLGAAVDAGLWYETLTILAELQQTNPTNDTLRTEWQGILGAVGLEAIAQEPLLQ</sequence>
<evidence type="ECO:0000313" key="2">
    <source>
        <dbReference type="EMBL" id="MDG2990379.1"/>
    </source>
</evidence>